<dbReference type="Proteomes" id="UP000274511">
    <property type="component" value="Unassembled WGS sequence"/>
</dbReference>
<dbReference type="HAMAP" id="MF_01594">
    <property type="entry name" value="Rhomboid_GlpG"/>
    <property type="match status" value="1"/>
</dbReference>
<evidence type="ECO:0000256" key="3">
    <source>
        <dbReference type="ARBA" id="ARBA00022519"/>
    </source>
</evidence>
<comment type="caution">
    <text evidence="10">The sequence shown here is derived from an EMBL/GenBank/DDBJ whole genome shotgun (WGS) entry which is preliminary data.</text>
</comment>
<dbReference type="InterPro" id="IPR035952">
    <property type="entry name" value="Rhomboid-like_sf"/>
</dbReference>
<evidence type="ECO:0000313" key="11">
    <source>
        <dbReference type="Proteomes" id="UP000274511"/>
    </source>
</evidence>
<dbReference type="Pfam" id="PF01694">
    <property type="entry name" value="Rhomboid"/>
    <property type="match status" value="1"/>
</dbReference>
<dbReference type="Gene3D" id="1.20.1540.10">
    <property type="entry name" value="Rhomboid-like"/>
    <property type="match status" value="1"/>
</dbReference>
<comment type="similarity">
    <text evidence="7">Belongs to the peptidase S54 family.</text>
</comment>
<feature type="transmembrane region" description="Helical" evidence="7">
    <location>
        <begin position="248"/>
        <end position="269"/>
    </location>
</feature>
<keyword evidence="7 10" id="KW-0645">Protease</keyword>
<keyword evidence="3" id="KW-0997">Cell inner membrane</keyword>
<dbReference type="SUPFAM" id="SSF144091">
    <property type="entry name" value="Rhomboid-like"/>
    <property type="match status" value="1"/>
</dbReference>
<comment type="subcellular location">
    <subcellularLocation>
        <location evidence="7">Cell membrane</location>
        <topology evidence="7">Multi-pass membrane protein</topology>
    </subcellularLocation>
    <subcellularLocation>
        <location evidence="1">Membrane</location>
        <topology evidence="1">Multi-pass membrane protein</topology>
    </subcellularLocation>
</comment>
<organism evidence="10 11">
    <name type="scientific">Lonsdalea populi</name>
    <dbReference type="NCBI Taxonomy" id="1172565"/>
    <lineage>
        <taxon>Bacteria</taxon>
        <taxon>Pseudomonadati</taxon>
        <taxon>Pseudomonadota</taxon>
        <taxon>Gammaproteobacteria</taxon>
        <taxon>Enterobacterales</taxon>
        <taxon>Pectobacteriaceae</taxon>
        <taxon>Lonsdalea</taxon>
    </lineage>
</organism>
<dbReference type="NCBIfam" id="NF008155">
    <property type="entry name" value="PRK10907.1"/>
    <property type="match status" value="1"/>
</dbReference>
<evidence type="ECO:0000259" key="9">
    <source>
        <dbReference type="Pfam" id="PF12122"/>
    </source>
</evidence>
<feature type="transmembrane region" description="Helical" evidence="7">
    <location>
        <begin position="173"/>
        <end position="189"/>
    </location>
</feature>
<keyword evidence="2 7" id="KW-1003">Cell membrane</keyword>
<evidence type="ECO:0000256" key="5">
    <source>
        <dbReference type="ARBA" id="ARBA00022989"/>
    </source>
</evidence>
<evidence type="ECO:0000259" key="8">
    <source>
        <dbReference type="Pfam" id="PF01694"/>
    </source>
</evidence>
<evidence type="ECO:0000256" key="1">
    <source>
        <dbReference type="ARBA" id="ARBA00004141"/>
    </source>
</evidence>
<dbReference type="GO" id="GO:0005886">
    <property type="term" value="C:plasma membrane"/>
    <property type="evidence" value="ECO:0007669"/>
    <property type="project" value="UniProtKB-SubCell"/>
</dbReference>
<dbReference type="STRING" id="1172565.AU508_10420"/>
<dbReference type="OrthoDB" id="9778341at2"/>
<comment type="catalytic activity">
    <reaction evidence="7">
        <text>Cleaves type-1 transmembrane domains using a catalytic dyad composed of serine and histidine that are contributed by different transmembrane domains.</text>
        <dbReference type="EC" id="3.4.21.105"/>
    </reaction>
</comment>
<dbReference type="GO" id="GO:0004252">
    <property type="term" value="F:serine-type endopeptidase activity"/>
    <property type="evidence" value="ECO:0007669"/>
    <property type="project" value="UniProtKB-UniRule"/>
</dbReference>
<evidence type="ECO:0000256" key="6">
    <source>
        <dbReference type="ARBA" id="ARBA00023136"/>
    </source>
</evidence>
<dbReference type="InterPro" id="IPR038236">
    <property type="entry name" value="GlpG_N_sf"/>
</dbReference>
<gene>
    <name evidence="7 10" type="primary">glpG</name>
    <name evidence="10" type="ORF">EC392_11325</name>
</gene>
<keyword evidence="4 7" id="KW-0812">Transmembrane</keyword>
<feature type="active site" evidence="7">
    <location>
        <position position="254"/>
    </location>
</feature>
<proteinExistence type="inferred from homology"/>
<dbReference type="EC" id="3.4.21.105" evidence="7"/>
<comment type="caution">
    <text evidence="7">Lacks conserved residue(s) required for the propagation of feature annotation.</text>
</comment>
<reference evidence="10 11" key="1">
    <citation type="submission" date="2018-10" db="EMBL/GenBank/DDBJ databases">
        <title>New species genome.</title>
        <authorList>
            <person name="Li Y."/>
        </authorList>
    </citation>
    <scope>NUCLEOTIDE SEQUENCE [LARGE SCALE GENOMIC DNA]</scope>
    <source>
        <strain evidence="10 11">L6_4B</strain>
    </source>
</reference>
<dbReference type="NCBIfam" id="TIGR04239">
    <property type="entry name" value="rhombo_GlpG"/>
    <property type="match status" value="1"/>
</dbReference>
<evidence type="ECO:0000256" key="2">
    <source>
        <dbReference type="ARBA" id="ARBA00022475"/>
    </source>
</evidence>
<dbReference type="InterPro" id="IPR023662">
    <property type="entry name" value="Rhomboid_protease_GlpG"/>
</dbReference>
<sequence>MIRIIALPNPRQAQAFVDYMRTQHIRLAIRANDGEYELWLQDDSELARVDKELERFMDEPWHARYQAASWQSGTTRTGLRYPSFSFTNELRQRAGPLTLAVLVVTVAIYLLMQFYGIERMMLLLSYPDTGQEMLLWRWFSHILLHFSLLHILFNLMWWWYLGGPVEKTLGTRKLFVILLLSAALSGWAQSWFSGVYFGGLSGVVYALTGYVWLRGERQPDGPLHLPRGLMAFSVLWLVAGYFDVFGMSIANGAHVAGLVVGLLMAWWDTGRRVSAEKRR</sequence>
<dbReference type="GO" id="GO:0006508">
    <property type="term" value="P:proteolysis"/>
    <property type="evidence" value="ECO:0007669"/>
    <property type="project" value="UniProtKB-UniRule"/>
</dbReference>
<dbReference type="Gene3D" id="3.30.70.2350">
    <property type="match status" value="1"/>
</dbReference>
<feature type="domain" description="Peptidase S54 rhomboid" evidence="8">
    <location>
        <begin position="135"/>
        <end position="267"/>
    </location>
</feature>
<protein>
    <recommendedName>
        <fullName evidence="7">Rhomboid protease GlpG</fullName>
        <ecNumber evidence="7">3.4.21.105</ecNumber>
    </recommendedName>
    <alternativeName>
        <fullName evidence="7">Intramembrane serine protease</fullName>
    </alternativeName>
</protein>
<keyword evidence="7" id="KW-0378">Hydrolase</keyword>
<dbReference type="InterPro" id="IPR022732">
    <property type="entry name" value="Peptidase_S54_GlpG_N"/>
</dbReference>
<feature type="transmembrane region" description="Helical" evidence="7">
    <location>
        <begin position="97"/>
        <end position="115"/>
    </location>
</feature>
<keyword evidence="5 7" id="KW-1133">Transmembrane helix</keyword>
<dbReference type="InterPro" id="IPR022764">
    <property type="entry name" value="Peptidase_S54_rhomboid_dom"/>
</dbReference>
<feature type="domain" description="Peptidase S54 GlpG peptidase N-terminal" evidence="9">
    <location>
        <begin position="1"/>
        <end position="83"/>
    </location>
</feature>
<dbReference type="AlphaFoldDB" id="A0A3N0UG48"/>
<dbReference type="PANTHER" id="PTHR43066">
    <property type="entry name" value="RHOMBOID-RELATED PROTEIN"/>
    <property type="match status" value="1"/>
</dbReference>
<keyword evidence="7" id="KW-0720">Serine protease</keyword>
<accession>A0A3N0UG48</accession>
<feature type="transmembrane region" description="Helical" evidence="7">
    <location>
        <begin position="135"/>
        <end position="161"/>
    </location>
</feature>
<evidence type="ECO:0000313" key="10">
    <source>
        <dbReference type="EMBL" id="ROH79208.1"/>
    </source>
</evidence>
<dbReference type="EMBL" id="RJUJ01000010">
    <property type="protein sequence ID" value="ROH79208.1"/>
    <property type="molecule type" value="Genomic_DNA"/>
</dbReference>
<keyword evidence="6 7" id="KW-0472">Membrane</keyword>
<dbReference type="GeneID" id="61120669"/>
<evidence type="ECO:0000256" key="4">
    <source>
        <dbReference type="ARBA" id="ARBA00022692"/>
    </source>
</evidence>
<comment type="function">
    <text evidence="7">Rhomboid-type serine protease that catalyzes intramembrane proteolysis.</text>
</comment>
<feature type="active site" description="Nucleophile" evidence="7">
    <location>
        <position position="201"/>
    </location>
</feature>
<dbReference type="RefSeq" id="WP_085687253.1">
    <property type="nucleotide sequence ID" value="NZ_CP065534.1"/>
</dbReference>
<evidence type="ECO:0000256" key="7">
    <source>
        <dbReference type="HAMAP-Rule" id="MF_01594"/>
    </source>
</evidence>
<dbReference type="PANTHER" id="PTHR43066:SF26">
    <property type="entry name" value="RHOMBOID PROTEASE GLPG"/>
    <property type="match status" value="1"/>
</dbReference>
<name>A0A3N0UG48_9GAMM</name>
<dbReference type="Pfam" id="PF12122">
    <property type="entry name" value="Rhomboid_N"/>
    <property type="match status" value="1"/>
</dbReference>